<accession>A0A383D4H5</accession>
<dbReference type="EMBL" id="UINC01214092">
    <property type="protein sequence ID" value="SVE39163.1"/>
    <property type="molecule type" value="Genomic_DNA"/>
</dbReference>
<dbReference type="AlphaFoldDB" id="A0A383D4H5"/>
<reference evidence="1" key="1">
    <citation type="submission" date="2018-05" db="EMBL/GenBank/DDBJ databases">
        <authorList>
            <person name="Lanie J.A."/>
            <person name="Ng W.-L."/>
            <person name="Kazmierczak K.M."/>
            <person name="Andrzejewski T.M."/>
            <person name="Davidsen T.M."/>
            <person name="Wayne K.J."/>
            <person name="Tettelin H."/>
            <person name="Glass J.I."/>
            <person name="Rusch D."/>
            <person name="Podicherti R."/>
            <person name="Tsui H.-C.T."/>
            <person name="Winkler M.E."/>
        </authorList>
    </citation>
    <scope>NUCLEOTIDE SEQUENCE</scope>
</reference>
<sequence>MKMTKWEDLPEIDQLAQIYSDQYKDAYGIRPGGYHGHPKTVEEYEKQLDYLGGVIREQVKEERALEREAYGEWKVNIRKIMGLCSCSKAEAIKIDIDA</sequence>
<protein>
    <submittedName>
        <fullName evidence="1">Uncharacterized protein</fullName>
    </submittedName>
</protein>
<organism evidence="1">
    <name type="scientific">marine metagenome</name>
    <dbReference type="NCBI Taxonomy" id="408172"/>
    <lineage>
        <taxon>unclassified sequences</taxon>
        <taxon>metagenomes</taxon>
        <taxon>ecological metagenomes</taxon>
    </lineage>
</organism>
<name>A0A383D4H5_9ZZZZ</name>
<proteinExistence type="predicted"/>
<feature type="non-terminal residue" evidence="1">
    <location>
        <position position="98"/>
    </location>
</feature>
<evidence type="ECO:0000313" key="1">
    <source>
        <dbReference type="EMBL" id="SVE39163.1"/>
    </source>
</evidence>
<gene>
    <name evidence="1" type="ORF">METZ01_LOCUS492017</name>
</gene>